<dbReference type="EMBL" id="JACVFC010000001">
    <property type="protein sequence ID" value="MBC9931061.1"/>
    <property type="molecule type" value="Genomic_DNA"/>
</dbReference>
<dbReference type="RefSeq" id="WP_188088097.1">
    <property type="nucleotide sequence ID" value="NZ_JACVFC010000001.1"/>
</dbReference>
<feature type="transmembrane region" description="Helical" evidence="1">
    <location>
        <begin position="7"/>
        <end position="27"/>
    </location>
</feature>
<keyword evidence="1" id="KW-0812">Transmembrane</keyword>
<keyword evidence="1" id="KW-0472">Membrane</keyword>
<sequence>MNIRRIIWGVVLLGTFFFFNNYISVYTWHEARFILSLLGGILLGVFLMQTVCAYSGMYELMPDEDDRDWRYNFRLFWPIAMIAGTAYFFLVSSYREDNLVAAKGVKVVGKIEGGQYRSNSKGVVSNTVIRFKTAEQKEMKLEIAFNLDEFRSLYVDQPVEVIYLPDNPKIYRLIYNAATYEAVTGISSRPLVMADLEKMLDTIHTQEALGACLNKICYRWEMEMSEAGEPTWKNVSTEQSIILKPGIYLMVAGLEASNDRSTQIVIPDAYKRKKELEGSGNMKAEKKKEVMTIEGTMPAVLYDKGAYKLITQTAWQSGRSLQYLILAHEWPGPEKISEKN</sequence>
<proteinExistence type="predicted"/>
<organism evidence="2 3">
    <name type="scientific">Chitinophaga qingshengii</name>
    <dbReference type="NCBI Taxonomy" id="1569794"/>
    <lineage>
        <taxon>Bacteria</taxon>
        <taxon>Pseudomonadati</taxon>
        <taxon>Bacteroidota</taxon>
        <taxon>Chitinophagia</taxon>
        <taxon>Chitinophagales</taxon>
        <taxon>Chitinophagaceae</taxon>
        <taxon>Chitinophaga</taxon>
    </lineage>
</organism>
<gene>
    <name evidence="2" type="ORF">ICL07_11795</name>
</gene>
<evidence type="ECO:0008006" key="4">
    <source>
        <dbReference type="Google" id="ProtNLM"/>
    </source>
</evidence>
<feature type="transmembrane region" description="Helical" evidence="1">
    <location>
        <begin position="75"/>
        <end position="94"/>
    </location>
</feature>
<dbReference type="Proteomes" id="UP000659124">
    <property type="component" value="Unassembled WGS sequence"/>
</dbReference>
<evidence type="ECO:0000313" key="3">
    <source>
        <dbReference type="Proteomes" id="UP000659124"/>
    </source>
</evidence>
<reference evidence="2 3" key="1">
    <citation type="submission" date="2020-09" db="EMBL/GenBank/DDBJ databases">
        <title>Genome sequences of type strains of Chitinophaga qingshengii and Chitinophaga varians.</title>
        <authorList>
            <person name="Kittiwongwattana C."/>
        </authorList>
    </citation>
    <scope>NUCLEOTIDE SEQUENCE [LARGE SCALE GENOMIC DNA]</scope>
    <source>
        <strain evidence="2 3">JCM 30026</strain>
    </source>
</reference>
<keyword evidence="1" id="KW-1133">Transmembrane helix</keyword>
<feature type="transmembrane region" description="Helical" evidence="1">
    <location>
        <begin position="33"/>
        <end position="54"/>
    </location>
</feature>
<keyword evidence="3" id="KW-1185">Reference proteome</keyword>
<accession>A0ABR7TNH5</accession>
<name>A0ABR7TNH5_9BACT</name>
<evidence type="ECO:0000313" key="2">
    <source>
        <dbReference type="EMBL" id="MBC9931061.1"/>
    </source>
</evidence>
<evidence type="ECO:0000256" key="1">
    <source>
        <dbReference type="SAM" id="Phobius"/>
    </source>
</evidence>
<protein>
    <recommendedName>
        <fullName evidence="4">DUF4131 domain-containing protein</fullName>
    </recommendedName>
</protein>
<comment type="caution">
    <text evidence="2">The sequence shown here is derived from an EMBL/GenBank/DDBJ whole genome shotgun (WGS) entry which is preliminary data.</text>
</comment>